<reference evidence="6" key="1">
    <citation type="submission" date="2022-11" db="UniProtKB">
        <authorList>
            <consortium name="WormBaseParasite"/>
        </authorList>
    </citation>
    <scope>IDENTIFICATION</scope>
</reference>
<feature type="domain" description="Macro" evidence="4">
    <location>
        <begin position="60"/>
        <end position="241"/>
    </location>
</feature>
<dbReference type="Proteomes" id="UP000887572">
    <property type="component" value="Unplaced"/>
</dbReference>
<keyword evidence="5" id="KW-1185">Reference proteome</keyword>
<dbReference type="SUPFAM" id="SSF52949">
    <property type="entry name" value="Macro domain-like"/>
    <property type="match status" value="1"/>
</dbReference>
<dbReference type="CDD" id="cd22744">
    <property type="entry name" value="OTU"/>
    <property type="match status" value="1"/>
</dbReference>
<evidence type="ECO:0000259" key="3">
    <source>
        <dbReference type="PROSITE" id="PS50802"/>
    </source>
</evidence>
<dbReference type="Pfam" id="PF01661">
    <property type="entry name" value="Macro"/>
    <property type="match status" value="1"/>
</dbReference>
<name>A0A914HF97_GLORO</name>
<evidence type="ECO:0000259" key="4">
    <source>
        <dbReference type="PROSITE" id="PS51154"/>
    </source>
</evidence>
<dbReference type="PROSITE" id="PS51154">
    <property type="entry name" value="MACRO"/>
    <property type="match status" value="1"/>
</dbReference>
<dbReference type="Gene3D" id="3.40.220.10">
    <property type="entry name" value="Leucine Aminopeptidase, subunit E, domain 1"/>
    <property type="match status" value="1"/>
</dbReference>
<dbReference type="WBParaSite" id="Gr19_v10_g16079.t1">
    <property type="protein sequence ID" value="Gr19_v10_g16079.t1"/>
    <property type="gene ID" value="Gr19_v10_g16079"/>
</dbReference>
<feature type="region of interest" description="Disordered" evidence="1">
    <location>
        <begin position="248"/>
        <end position="269"/>
    </location>
</feature>
<dbReference type="PANTHER" id="PTHR11106">
    <property type="entry name" value="GANGLIOSIDE INDUCED DIFFERENTIATION ASSOCIATED PROTEIN 2-RELATED"/>
    <property type="match status" value="1"/>
</dbReference>
<keyword evidence="2" id="KW-1133">Transmembrane helix</keyword>
<evidence type="ECO:0000256" key="2">
    <source>
        <dbReference type="SAM" id="Phobius"/>
    </source>
</evidence>
<proteinExistence type="predicted"/>
<dbReference type="InterPro" id="IPR043472">
    <property type="entry name" value="Macro_dom-like"/>
</dbReference>
<dbReference type="PANTHER" id="PTHR11106:SF27">
    <property type="entry name" value="MACRO DOMAIN-CONTAINING PROTEIN"/>
    <property type="match status" value="1"/>
</dbReference>
<feature type="domain" description="OTU" evidence="3">
    <location>
        <begin position="287"/>
        <end position="477"/>
    </location>
</feature>
<dbReference type="SMART" id="SM00506">
    <property type="entry name" value="A1pp"/>
    <property type="match status" value="1"/>
</dbReference>
<evidence type="ECO:0000256" key="1">
    <source>
        <dbReference type="SAM" id="MobiDB-lite"/>
    </source>
</evidence>
<accession>A0A914HF97</accession>
<evidence type="ECO:0000313" key="6">
    <source>
        <dbReference type="WBParaSite" id="Gr19_v10_g16079.t1"/>
    </source>
</evidence>
<keyword evidence="2" id="KW-0812">Transmembrane</keyword>
<dbReference type="Gene3D" id="3.90.70.80">
    <property type="match status" value="1"/>
</dbReference>
<dbReference type="InterPro" id="IPR002589">
    <property type="entry name" value="Macro_dom"/>
</dbReference>
<evidence type="ECO:0000313" key="5">
    <source>
        <dbReference type="Proteomes" id="UP000887572"/>
    </source>
</evidence>
<protein>
    <submittedName>
        <fullName evidence="6">OTU domain-containing protein</fullName>
    </submittedName>
</protein>
<dbReference type="InterPro" id="IPR003323">
    <property type="entry name" value="OTU_dom"/>
</dbReference>
<feature type="transmembrane region" description="Helical" evidence="2">
    <location>
        <begin position="21"/>
        <end position="44"/>
    </location>
</feature>
<sequence>MQKAHALFVINIFLINQLKPILFAEMKIFGFLAFCLVGTLFAGLKCFNVLGNEIFDVPYLDIQNITIDQLRKINVVSGDITKQKVSIIVTDANSQLRHDMDLLELVLNTFIISNGSDYTPGSVVVTDAFGNLRKNVQFIAHAVGPIVQGINPSAEDTLALKLCYTRSLNALIAKGGQTIAFPNISTGINGFPNELAAVAALEAILNWLNTNANEHQVQQIALVCLRQSDKKLYKDLIESAKRQIVSSRTSTPRTSVASKPSKSQASAPPSFAVNPTVIVEQANRQTVSCVDVQGDGDCFYRAICFGLFRVDSRKKADALHFYPRKRHRTHADFTHELSQLLLESPSDLWYNQTLKAYSKHIETSARHSSGRWAQLDDAHTIAILLQRPVVILRPIAGDKILRKKMPNWDDTSIKQRIDVRFPDGAYMGMTRNIPHVQLNNFTVQQRTPQGVLMERTVVNPIVIWFDGIEHYQSIIFDPISPNASAGSKNIFAKKFDIPEDYLYGTGAQRHGDP</sequence>
<dbReference type="PROSITE" id="PS50802">
    <property type="entry name" value="OTU"/>
    <property type="match status" value="1"/>
</dbReference>
<dbReference type="AlphaFoldDB" id="A0A914HF97"/>
<organism evidence="5 6">
    <name type="scientific">Globodera rostochiensis</name>
    <name type="common">Golden nematode worm</name>
    <name type="synonym">Heterodera rostochiensis</name>
    <dbReference type="NCBI Taxonomy" id="31243"/>
    <lineage>
        <taxon>Eukaryota</taxon>
        <taxon>Metazoa</taxon>
        <taxon>Ecdysozoa</taxon>
        <taxon>Nematoda</taxon>
        <taxon>Chromadorea</taxon>
        <taxon>Rhabditida</taxon>
        <taxon>Tylenchina</taxon>
        <taxon>Tylenchomorpha</taxon>
        <taxon>Tylenchoidea</taxon>
        <taxon>Heteroderidae</taxon>
        <taxon>Heteroderinae</taxon>
        <taxon>Globodera</taxon>
    </lineage>
</organism>
<keyword evidence="2" id="KW-0472">Membrane</keyword>